<feature type="domain" description="Glyoxalase-like" evidence="1">
    <location>
        <begin position="23"/>
        <end position="135"/>
    </location>
</feature>
<dbReference type="Gene3D" id="3.10.180.10">
    <property type="entry name" value="2,3-Dihydroxybiphenyl 1,2-Dioxygenase, domain 1"/>
    <property type="match status" value="1"/>
</dbReference>
<reference evidence="2 3" key="1">
    <citation type="journal article" date="2015" name="Stand. Genomic Sci.">
        <title>Genomic Encyclopedia of Bacterial and Archaeal Type Strains, Phase III: the genomes of soil and plant-associated and newly described type strains.</title>
        <authorList>
            <person name="Whitman W.B."/>
            <person name="Woyke T."/>
            <person name="Klenk H.P."/>
            <person name="Zhou Y."/>
            <person name="Lilburn T.G."/>
            <person name="Beck B.J."/>
            <person name="De Vos P."/>
            <person name="Vandamme P."/>
            <person name="Eisen J.A."/>
            <person name="Garrity G."/>
            <person name="Hugenholtz P."/>
            <person name="Kyrpides N.C."/>
        </authorList>
    </citation>
    <scope>NUCLEOTIDE SEQUENCE [LARGE SCALE GENOMIC DNA]</scope>
    <source>
        <strain evidence="2 3">CGMCC 1.10136</strain>
    </source>
</reference>
<comment type="caution">
    <text evidence="2">The sequence shown here is derived from an EMBL/GenBank/DDBJ whole genome shotgun (WGS) entry which is preliminary data.</text>
</comment>
<dbReference type="SUPFAM" id="SSF54593">
    <property type="entry name" value="Glyoxalase/Bleomycin resistance protein/Dihydroxybiphenyl dioxygenase"/>
    <property type="match status" value="1"/>
</dbReference>
<evidence type="ECO:0000313" key="2">
    <source>
        <dbReference type="EMBL" id="TWI12521.1"/>
    </source>
</evidence>
<proteinExistence type="predicted"/>
<dbReference type="EMBL" id="VLKP01000003">
    <property type="protein sequence ID" value="TWI12521.1"/>
    <property type="molecule type" value="Genomic_DNA"/>
</dbReference>
<dbReference type="AlphaFoldDB" id="A0A562LXZ6"/>
<dbReference type="OrthoDB" id="4762357at2"/>
<dbReference type="RefSeq" id="WP_144812488.1">
    <property type="nucleotide sequence ID" value="NZ_VLKP01000003.1"/>
</dbReference>
<dbReference type="InterPro" id="IPR041581">
    <property type="entry name" value="Glyoxalase_6"/>
</dbReference>
<protein>
    <submittedName>
        <fullName evidence="2">Putative enzyme related to lactoylglutathione lyase</fullName>
    </submittedName>
</protein>
<evidence type="ECO:0000259" key="1">
    <source>
        <dbReference type="Pfam" id="PF18029"/>
    </source>
</evidence>
<keyword evidence="3" id="KW-1185">Reference proteome</keyword>
<keyword evidence="2" id="KW-0456">Lyase</keyword>
<name>A0A562LXZ6_9GAMM</name>
<dbReference type="InterPro" id="IPR029068">
    <property type="entry name" value="Glyas_Bleomycin-R_OHBP_Dase"/>
</dbReference>
<evidence type="ECO:0000313" key="3">
    <source>
        <dbReference type="Proteomes" id="UP000316471"/>
    </source>
</evidence>
<dbReference type="GO" id="GO:0016829">
    <property type="term" value="F:lyase activity"/>
    <property type="evidence" value="ECO:0007669"/>
    <property type="project" value="UniProtKB-KW"/>
</dbReference>
<sequence>MTTRVTGDPADNRPGPARAGLFVYAKDVERLSAFYVDLLDMTRAHATPQMTVLRSPDLQLIVHAMPPERAVQVTVATPPVPRDDAAIKFFHAVPSLAQAAETAAALGGAVWSEQYRGPGFVVCNAVDPEGNIFQVREYAPA</sequence>
<organism evidence="2 3">
    <name type="scientific">Aerolutibacter ruishenii</name>
    <dbReference type="NCBI Taxonomy" id="686800"/>
    <lineage>
        <taxon>Bacteria</taxon>
        <taxon>Pseudomonadati</taxon>
        <taxon>Pseudomonadota</taxon>
        <taxon>Gammaproteobacteria</taxon>
        <taxon>Lysobacterales</taxon>
        <taxon>Lysobacteraceae</taxon>
        <taxon>Aerolutibacter</taxon>
    </lineage>
</organism>
<dbReference type="Pfam" id="PF18029">
    <property type="entry name" value="Glyoxalase_6"/>
    <property type="match status" value="1"/>
</dbReference>
<dbReference type="Proteomes" id="UP000316471">
    <property type="component" value="Unassembled WGS sequence"/>
</dbReference>
<accession>A0A562LXZ6</accession>
<gene>
    <name evidence="2" type="ORF">IP93_00862</name>
</gene>